<name>A0A6J4J754_9ACTN</name>
<dbReference type="AlphaFoldDB" id="A0A6J4J754"/>
<proteinExistence type="predicted"/>
<organism evidence="1">
    <name type="scientific">uncultured Acidimicrobiales bacterium</name>
    <dbReference type="NCBI Taxonomy" id="310071"/>
    <lineage>
        <taxon>Bacteria</taxon>
        <taxon>Bacillati</taxon>
        <taxon>Actinomycetota</taxon>
        <taxon>Acidimicrobiia</taxon>
        <taxon>Acidimicrobiales</taxon>
        <taxon>environmental samples</taxon>
    </lineage>
</organism>
<protein>
    <submittedName>
        <fullName evidence="1">Uncharacterized protein</fullName>
    </submittedName>
</protein>
<reference evidence="1" key="1">
    <citation type="submission" date="2020-02" db="EMBL/GenBank/DDBJ databases">
        <authorList>
            <person name="Meier V. D."/>
        </authorList>
    </citation>
    <scope>NUCLEOTIDE SEQUENCE</scope>
    <source>
        <strain evidence="1">AVDCRST_MAG76</strain>
    </source>
</reference>
<gene>
    <name evidence="1" type="ORF">AVDCRST_MAG76-3258</name>
</gene>
<sequence length="91" mass="10092">MDPRPPTVDLAAFGLRAGEAVRFRRANRGRWHPGRLERIERDGSIGVRDERGAARALPAELVEVAATGPKGGCTWEPLVERMTRGDQLELF</sequence>
<evidence type="ECO:0000313" key="1">
    <source>
        <dbReference type="EMBL" id="CAA9268830.1"/>
    </source>
</evidence>
<accession>A0A6J4J754</accession>
<dbReference type="EMBL" id="CADCSZ010000197">
    <property type="protein sequence ID" value="CAA9268830.1"/>
    <property type="molecule type" value="Genomic_DNA"/>
</dbReference>